<protein>
    <submittedName>
        <fullName evidence="2">Uncharacterized protein</fullName>
    </submittedName>
</protein>
<dbReference type="Proteomes" id="UP000242525">
    <property type="component" value="Unassembled WGS sequence"/>
</dbReference>
<name>A0A0J9XEJ6_GEOCN</name>
<accession>A0A0J9XEJ6</accession>
<feature type="compositionally biased region" description="Polar residues" evidence="1">
    <location>
        <begin position="434"/>
        <end position="445"/>
    </location>
</feature>
<feature type="compositionally biased region" description="Polar residues" evidence="1">
    <location>
        <begin position="208"/>
        <end position="220"/>
    </location>
</feature>
<feature type="region of interest" description="Disordered" evidence="1">
    <location>
        <begin position="95"/>
        <end position="133"/>
    </location>
</feature>
<proteinExistence type="predicted"/>
<feature type="compositionally biased region" description="Low complexity" evidence="1">
    <location>
        <begin position="404"/>
        <end position="413"/>
    </location>
</feature>
<feature type="region of interest" description="Disordered" evidence="1">
    <location>
        <begin position="205"/>
        <end position="235"/>
    </location>
</feature>
<keyword evidence="3" id="KW-1185">Reference proteome</keyword>
<dbReference type="EMBL" id="CCBN010000013">
    <property type="protein sequence ID" value="CDO55950.1"/>
    <property type="molecule type" value="Genomic_DNA"/>
</dbReference>
<comment type="caution">
    <text evidence="2">The sequence shown here is derived from an EMBL/GenBank/DDBJ whole genome shotgun (WGS) entry which is preliminary data.</text>
</comment>
<sequence length="470" mass="52482">MSTNPPKTPPRRDYGSQMWTPGTPRYAPMDEPDMFPGFPKHHKQHSNPPANQFHKGASNNKLVSHVDSKQATMVFPPTPEQTPFNRKRKNLDLISHTSTPPSGRILFPTPSPAKGTGRSYKHHRTAPSETSEKADQLQFLKVAGSEKKTRVSLNDCPSTLYASSVKKTKVSLNDCPSTSYASPVKKKKVSLNDCPSTSYASPVKKTKVSLNDCPSTSHSSPVKKPKTSLNDCPSTSYASPVKKTKSLSDCPVTPPRRLTPYMRFTKNNFTSPPEETKIDIFDDVKALKHEVNHNMVKDRRAKRKASEIFDPSYAKLAIADETQHPHDTQIDPTIPGMWYNFRGKKVFRPFAKGAAPLSDYKPRVLFGPRRDSKSLEESTIPIPKKDARETASQPTNTFAKRLRSSVSSKSLPSTRATTPEIDTEEDSSDCEDTGNPSSVTATMTSLERHEFVKPVQSRGRREAEKKHFYR</sequence>
<evidence type="ECO:0000313" key="2">
    <source>
        <dbReference type="EMBL" id="CDO55950.1"/>
    </source>
</evidence>
<gene>
    <name evidence="2" type="ORF">BN980_GECA13s00697g</name>
</gene>
<feature type="region of interest" description="Disordered" evidence="1">
    <location>
        <begin position="1"/>
        <end position="56"/>
    </location>
</feature>
<feature type="compositionally biased region" description="Acidic residues" evidence="1">
    <location>
        <begin position="421"/>
        <end position="432"/>
    </location>
</feature>
<feature type="compositionally biased region" description="Basic and acidic residues" evidence="1">
    <location>
        <begin position="459"/>
        <end position="470"/>
    </location>
</feature>
<evidence type="ECO:0000256" key="1">
    <source>
        <dbReference type="SAM" id="MobiDB-lite"/>
    </source>
</evidence>
<organism evidence="2 3">
    <name type="scientific">Geotrichum candidum</name>
    <name type="common">Oospora lactis</name>
    <name type="synonym">Dipodascus geotrichum</name>
    <dbReference type="NCBI Taxonomy" id="1173061"/>
    <lineage>
        <taxon>Eukaryota</taxon>
        <taxon>Fungi</taxon>
        <taxon>Dikarya</taxon>
        <taxon>Ascomycota</taxon>
        <taxon>Saccharomycotina</taxon>
        <taxon>Dipodascomycetes</taxon>
        <taxon>Dipodascales</taxon>
        <taxon>Dipodascaceae</taxon>
        <taxon>Geotrichum</taxon>
    </lineage>
</organism>
<reference evidence="2" key="1">
    <citation type="submission" date="2014-03" db="EMBL/GenBank/DDBJ databases">
        <authorList>
            <person name="Casaregola S."/>
        </authorList>
    </citation>
    <scope>NUCLEOTIDE SEQUENCE [LARGE SCALE GENOMIC DNA]</scope>
    <source>
        <strain evidence="2">CLIB 918</strain>
    </source>
</reference>
<feature type="region of interest" description="Disordered" evidence="1">
    <location>
        <begin position="361"/>
        <end position="470"/>
    </location>
</feature>
<dbReference type="OrthoDB" id="4090865at2759"/>
<dbReference type="AlphaFoldDB" id="A0A0J9XEJ6"/>
<evidence type="ECO:0000313" key="3">
    <source>
        <dbReference type="Proteomes" id="UP000242525"/>
    </source>
</evidence>